<dbReference type="PANTHER" id="PTHR30576">
    <property type="entry name" value="COLANIC BIOSYNTHESIS UDP-GLUCOSE LIPID CARRIER TRANSFERASE"/>
    <property type="match status" value="1"/>
</dbReference>
<dbReference type="GO" id="GO:0000271">
    <property type="term" value="P:polysaccharide biosynthetic process"/>
    <property type="evidence" value="ECO:0007669"/>
    <property type="project" value="UniProtKB-KW"/>
</dbReference>
<keyword evidence="3" id="KW-1133">Transmembrane helix</keyword>
<keyword evidence="2" id="KW-0270">Exopolysaccharide synthesis</keyword>
<organism evidence="5 6">
    <name type="scientific">Cereibacter azotoformans</name>
    <dbReference type="NCBI Taxonomy" id="43057"/>
    <lineage>
        <taxon>Bacteria</taxon>
        <taxon>Pseudomonadati</taxon>
        <taxon>Pseudomonadota</taxon>
        <taxon>Alphaproteobacteria</taxon>
        <taxon>Rhodobacterales</taxon>
        <taxon>Paracoccaceae</taxon>
        <taxon>Cereibacter</taxon>
    </lineage>
</organism>
<name>A0A2T5JR77_9RHOB</name>
<evidence type="ECO:0000256" key="1">
    <source>
        <dbReference type="ARBA" id="ARBA00006464"/>
    </source>
</evidence>
<proteinExistence type="inferred from homology"/>
<dbReference type="InterPro" id="IPR003362">
    <property type="entry name" value="Bact_transf"/>
</dbReference>
<keyword evidence="3" id="KW-0812">Transmembrane</keyword>
<evidence type="ECO:0000256" key="3">
    <source>
        <dbReference type="SAM" id="Phobius"/>
    </source>
</evidence>
<keyword evidence="3" id="KW-0472">Membrane</keyword>
<dbReference type="OrthoDB" id="9808602at2"/>
<comment type="caution">
    <text evidence="5">The sequence shown here is derived from an EMBL/GenBank/DDBJ whole genome shotgun (WGS) entry which is preliminary data.</text>
</comment>
<dbReference type="RefSeq" id="WP_108222569.1">
    <property type="nucleotide sequence ID" value="NZ_QAOT01000030.1"/>
</dbReference>
<evidence type="ECO:0000313" key="6">
    <source>
        <dbReference type="Proteomes" id="UP000244060"/>
    </source>
</evidence>
<accession>A0A2T5JR77</accession>
<dbReference type="AlphaFoldDB" id="A0A2T5JR77"/>
<keyword evidence="6" id="KW-1185">Reference proteome</keyword>
<keyword evidence="5" id="KW-0808">Transferase</keyword>
<feature type="domain" description="Bacterial sugar transferase" evidence="4">
    <location>
        <begin position="38"/>
        <end position="227"/>
    </location>
</feature>
<comment type="similarity">
    <text evidence="1">Belongs to the bacterial sugar transferase family.</text>
</comment>
<sequence>MTARYPDLLEQPESGESSRLLFGLEGRSGRGIYRNGLKRALDVLLVLAMLPVVLPLILVLALLVARDGGSPFYRQERVGRHGRIYRIWKLRTMVKEAEAALERHLALNPTARDEWSRTQKLRRDPRVTRTGRFLRCYSLDELPQLWNVLKGEMSLVGPRPMMPCQRVLYPGRAYYTLRPGITGFWQVTCRNRSSFADRAWYDTRYHRDLSFGKDLRLLLSTVRVVLQATGH</sequence>
<reference evidence="5 6" key="1">
    <citation type="submission" date="2018-04" db="EMBL/GenBank/DDBJ databases">
        <title>Genomic Encyclopedia of Type Strains, Phase III (KMG-III): the genomes of soil and plant-associated and newly described type strains.</title>
        <authorList>
            <person name="Whitman W."/>
        </authorList>
    </citation>
    <scope>NUCLEOTIDE SEQUENCE [LARGE SCALE GENOMIC DNA]</scope>
    <source>
        <strain evidence="5 6">KA25</strain>
    </source>
</reference>
<gene>
    <name evidence="5" type="ORF">C8J28_13011</name>
</gene>
<dbReference type="EMBL" id="QAOT01000030">
    <property type="protein sequence ID" value="PTR10460.1"/>
    <property type="molecule type" value="Genomic_DNA"/>
</dbReference>
<evidence type="ECO:0000313" key="5">
    <source>
        <dbReference type="EMBL" id="PTR10460.1"/>
    </source>
</evidence>
<dbReference type="PANTHER" id="PTHR30576:SF10">
    <property type="entry name" value="SLL5057 PROTEIN"/>
    <property type="match status" value="1"/>
</dbReference>
<dbReference type="Pfam" id="PF02397">
    <property type="entry name" value="Bac_transf"/>
    <property type="match status" value="1"/>
</dbReference>
<protein>
    <submittedName>
        <fullName evidence="5">Lipopolysaccharide/colanic/teichoic acid biosynthesis glycosyltransferase</fullName>
    </submittedName>
</protein>
<feature type="transmembrane region" description="Helical" evidence="3">
    <location>
        <begin position="43"/>
        <end position="65"/>
    </location>
</feature>
<dbReference type="GO" id="GO:0016780">
    <property type="term" value="F:phosphotransferase activity, for other substituted phosphate groups"/>
    <property type="evidence" value="ECO:0007669"/>
    <property type="project" value="TreeGrafter"/>
</dbReference>
<dbReference type="Proteomes" id="UP000244060">
    <property type="component" value="Unassembled WGS sequence"/>
</dbReference>
<evidence type="ECO:0000259" key="4">
    <source>
        <dbReference type="Pfam" id="PF02397"/>
    </source>
</evidence>
<evidence type="ECO:0000256" key="2">
    <source>
        <dbReference type="ARBA" id="ARBA00023169"/>
    </source>
</evidence>